<comment type="similarity">
    <text evidence="3">Belongs to the RecD family. RecD2 subfamily.</text>
</comment>
<name>A0A917WUV7_9BACI</name>
<evidence type="ECO:0000313" key="8">
    <source>
        <dbReference type="EMBL" id="GGM30924.1"/>
    </source>
</evidence>
<dbReference type="InterPro" id="IPR041451">
    <property type="entry name" value="RecD2_SH13"/>
</dbReference>
<dbReference type="Pfam" id="PF13245">
    <property type="entry name" value="AAA_19"/>
    <property type="match status" value="1"/>
</dbReference>
<proteinExistence type="inferred from homology"/>
<dbReference type="Gene3D" id="2.30.30.940">
    <property type="match status" value="1"/>
</dbReference>
<keyword evidence="3" id="KW-0238">DNA-binding</keyword>
<keyword evidence="2 3" id="KW-0067">ATP-binding</keyword>
<dbReference type="CDD" id="cd18809">
    <property type="entry name" value="SF1_C_RecD"/>
    <property type="match status" value="1"/>
</dbReference>
<dbReference type="HAMAP" id="MF_01488">
    <property type="entry name" value="RecD2"/>
    <property type="match status" value="1"/>
</dbReference>
<organism evidence="8 9">
    <name type="scientific">Paraliobacillus quinghaiensis</name>
    <dbReference type="NCBI Taxonomy" id="470815"/>
    <lineage>
        <taxon>Bacteria</taxon>
        <taxon>Bacillati</taxon>
        <taxon>Bacillota</taxon>
        <taxon>Bacilli</taxon>
        <taxon>Bacillales</taxon>
        <taxon>Bacillaceae</taxon>
        <taxon>Paraliobacillus</taxon>
    </lineage>
</organism>
<sequence length="778" mass="88661">MMEENYNKVEENYIKGELIHMIFTNHQEHFSIAKVKVLQTNESFSEKEVVIKGYFNQLNPGEPYVFKGNFIEHKKFGLQYQVESYQRYVPDTEEGLVAYLSSDLFYGIGKKTAKRIVKKLGETAVSKILKNPTVLDDIKGLTKERAEGLHRNLQEHQGFEHIVVHLSKYGFGLKMAQKIYQIYKDEAVNVLETNPYQYVFDIEGFGFLRADEVAAQHNIAMNHPSRIQAGCMFCLQESTQAGHVYLPITELIDLTMRLIQAHRYHIQREEIQAELLALNTEKQLIIEEEERVYLPPLYYAEAGFCTQLKRILDKKIEEEVVDAELMKIVGQIEEEEVLSYGKEQFYAIERALAEKVMILTGGPGTGKTTVINGIIKAYSALHDISLDIDSYDNKSQFPVVLTAPTGRAAKRINESTGLPAVTIHRLLGWDGNESFEKDEDNQLAGKLLVIDEFSMVDVFLANQLFKAIPNEMQVLIVGDEDQLPSVGPGQVLADLLLSKQVVAVKLEEVYRQKEGSKIIQLAHEMKQNQSTTESLQKANDFNFIGCNESHVVDVVKQIVTKAYEKGVELKDIQVLAPMYRSEAGIHRLNEEIQKLINPKQKGRRELRTKDVIYRKGDKVIQLVNQPEDGVFNGDIGEIVAIFQEDENVDQVEQVVVLFDDKEVVYERKDLLNLMHAYCISIHKSQGSEFPIVVLPVVPSYRRMLRKNLLYTAVTRAKKSLILCGSKQAFLSGTQEVDTNRRYTTLADKLILILKKDEPQNIEEGQDNEEEALSPYDFL</sequence>
<evidence type="ECO:0000313" key="9">
    <source>
        <dbReference type="Proteomes" id="UP000618460"/>
    </source>
</evidence>
<dbReference type="PANTHER" id="PTHR43788">
    <property type="entry name" value="DNA2/NAM7 HELICASE FAMILY MEMBER"/>
    <property type="match status" value="1"/>
</dbReference>
<dbReference type="Gene3D" id="1.10.10.2220">
    <property type="match status" value="1"/>
</dbReference>
<dbReference type="GO" id="GO:0017116">
    <property type="term" value="F:single-stranded DNA helicase activity"/>
    <property type="evidence" value="ECO:0007669"/>
    <property type="project" value="TreeGrafter"/>
</dbReference>
<evidence type="ECO:0000259" key="7">
    <source>
        <dbReference type="Pfam" id="PF23139"/>
    </source>
</evidence>
<dbReference type="InterPro" id="IPR055446">
    <property type="entry name" value="RecD2_N_OB"/>
</dbReference>
<dbReference type="NCBIfam" id="TIGR01448">
    <property type="entry name" value="recD_rel"/>
    <property type="match status" value="1"/>
</dbReference>
<dbReference type="Pfam" id="PF13538">
    <property type="entry name" value="UvrD_C_2"/>
    <property type="match status" value="1"/>
</dbReference>
<dbReference type="InterPro" id="IPR006345">
    <property type="entry name" value="RecD2"/>
</dbReference>
<evidence type="ECO:0000259" key="4">
    <source>
        <dbReference type="Pfam" id="PF13538"/>
    </source>
</evidence>
<dbReference type="InterPro" id="IPR029493">
    <property type="entry name" value="RecD2-like_HHH"/>
</dbReference>
<dbReference type="Pfam" id="PF18335">
    <property type="entry name" value="SH3_13"/>
    <property type="match status" value="1"/>
</dbReference>
<keyword evidence="3 8" id="KW-0347">Helicase</keyword>
<evidence type="ECO:0000256" key="3">
    <source>
        <dbReference type="HAMAP-Rule" id="MF_01488"/>
    </source>
</evidence>
<feature type="domain" description="ATP-dependent RecD2 DNA helicase OB-fold" evidence="7">
    <location>
        <begin position="12"/>
        <end position="90"/>
    </location>
</feature>
<feature type="domain" description="ATP-dependent RecD2 DNA helicase-like helix-hairpin-helix" evidence="5">
    <location>
        <begin position="155"/>
        <end position="245"/>
    </location>
</feature>
<dbReference type="EMBL" id="BMLG01000007">
    <property type="protein sequence ID" value="GGM30924.1"/>
    <property type="molecule type" value="Genomic_DNA"/>
</dbReference>
<dbReference type="GO" id="GO:0005524">
    <property type="term" value="F:ATP binding"/>
    <property type="evidence" value="ECO:0007669"/>
    <property type="project" value="UniProtKB-UniRule"/>
</dbReference>
<feature type="domain" description="UvrD-like helicase C-terminal" evidence="4">
    <location>
        <begin position="675"/>
        <end position="722"/>
    </location>
</feature>
<reference evidence="8" key="2">
    <citation type="submission" date="2020-09" db="EMBL/GenBank/DDBJ databases">
        <authorList>
            <person name="Sun Q."/>
            <person name="Zhou Y."/>
        </authorList>
    </citation>
    <scope>NUCLEOTIDE SEQUENCE</scope>
    <source>
        <strain evidence="8">CGMCC 1.6333</strain>
    </source>
</reference>
<keyword evidence="3" id="KW-0413">Isomerase</keyword>
<dbReference type="SUPFAM" id="SSF52540">
    <property type="entry name" value="P-loop containing nucleoside triphosphate hydrolases"/>
    <property type="match status" value="2"/>
</dbReference>
<feature type="domain" description="ATP-dependent RecD2 DNA helicase SH3" evidence="6">
    <location>
        <begin position="588"/>
        <end position="657"/>
    </location>
</feature>
<dbReference type="Pfam" id="PF14490">
    <property type="entry name" value="HHH_RecD2"/>
    <property type="match status" value="1"/>
</dbReference>
<dbReference type="InterPro" id="IPR050534">
    <property type="entry name" value="Coronavir_polyprotein_1ab"/>
</dbReference>
<dbReference type="PANTHER" id="PTHR43788:SF6">
    <property type="entry name" value="DNA HELICASE B"/>
    <property type="match status" value="1"/>
</dbReference>
<dbReference type="GO" id="GO:0006310">
    <property type="term" value="P:DNA recombination"/>
    <property type="evidence" value="ECO:0007669"/>
    <property type="project" value="InterPro"/>
</dbReference>
<dbReference type="GO" id="GO:0043139">
    <property type="term" value="F:5'-3' DNA helicase activity"/>
    <property type="evidence" value="ECO:0007669"/>
    <property type="project" value="UniProtKB-UniRule"/>
</dbReference>
<dbReference type="GO" id="GO:0003677">
    <property type="term" value="F:DNA binding"/>
    <property type="evidence" value="ECO:0007669"/>
    <property type="project" value="UniProtKB-UniRule"/>
</dbReference>
<keyword evidence="3" id="KW-0378">Hydrolase</keyword>
<keyword evidence="1 3" id="KW-0547">Nucleotide-binding</keyword>
<evidence type="ECO:0000259" key="6">
    <source>
        <dbReference type="Pfam" id="PF18335"/>
    </source>
</evidence>
<accession>A0A917WUV7</accession>
<dbReference type="InterPro" id="IPR027417">
    <property type="entry name" value="P-loop_NTPase"/>
</dbReference>
<dbReference type="Proteomes" id="UP000618460">
    <property type="component" value="Unassembled WGS sequence"/>
</dbReference>
<dbReference type="GO" id="GO:0016787">
    <property type="term" value="F:hydrolase activity"/>
    <property type="evidence" value="ECO:0007669"/>
    <property type="project" value="UniProtKB-KW"/>
</dbReference>
<dbReference type="Pfam" id="PF23139">
    <property type="entry name" value="OB_YrrC"/>
    <property type="match status" value="1"/>
</dbReference>
<dbReference type="Gene3D" id="3.40.50.300">
    <property type="entry name" value="P-loop containing nucleotide triphosphate hydrolases"/>
    <property type="match status" value="2"/>
</dbReference>
<evidence type="ECO:0000256" key="1">
    <source>
        <dbReference type="ARBA" id="ARBA00022741"/>
    </source>
</evidence>
<comment type="function">
    <text evidence="3">DNA-dependent ATPase and ATP-dependent 5'-3' DNA helicase. Has no activity on blunt DNA or DNA with 3'-overhangs, requires at least 10 bases of 5'-ssDNA for helicase activity.</text>
</comment>
<evidence type="ECO:0000256" key="2">
    <source>
        <dbReference type="ARBA" id="ARBA00022840"/>
    </source>
</evidence>
<dbReference type="CDD" id="cd17933">
    <property type="entry name" value="DEXSc_RecD-like"/>
    <property type="match status" value="1"/>
</dbReference>
<keyword evidence="9" id="KW-1185">Reference proteome</keyword>
<comment type="catalytic activity">
    <reaction evidence="3">
        <text>ATP + H2O = ADP + phosphate + H(+)</text>
        <dbReference type="Rhea" id="RHEA:13065"/>
        <dbReference type="ChEBI" id="CHEBI:15377"/>
        <dbReference type="ChEBI" id="CHEBI:15378"/>
        <dbReference type="ChEBI" id="CHEBI:30616"/>
        <dbReference type="ChEBI" id="CHEBI:43474"/>
        <dbReference type="ChEBI" id="CHEBI:456216"/>
        <dbReference type="EC" id="5.6.2.3"/>
    </reaction>
</comment>
<comment type="caution">
    <text evidence="8">The sequence shown here is derived from an EMBL/GenBank/DDBJ whole genome shotgun (WGS) entry which is preliminary data.</text>
</comment>
<feature type="binding site" evidence="3">
    <location>
        <begin position="364"/>
        <end position="368"/>
    </location>
    <ligand>
        <name>ATP</name>
        <dbReference type="ChEBI" id="CHEBI:30616"/>
    </ligand>
</feature>
<dbReference type="AlphaFoldDB" id="A0A917WUV7"/>
<dbReference type="GO" id="GO:0009338">
    <property type="term" value="C:exodeoxyribonuclease V complex"/>
    <property type="evidence" value="ECO:0007669"/>
    <property type="project" value="TreeGrafter"/>
</dbReference>
<gene>
    <name evidence="8" type="primary">recD</name>
    <name evidence="3" type="synonym">recD2</name>
    <name evidence="8" type="ORF">GCM10011351_16260</name>
</gene>
<evidence type="ECO:0000259" key="5">
    <source>
        <dbReference type="Pfam" id="PF14490"/>
    </source>
</evidence>
<dbReference type="EC" id="5.6.2.3" evidence="3"/>
<reference evidence="8" key="1">
    <citation type="journal article" date="2014" name="Int. J. Syst. Evol. Microbiol.">
        <title>Complete genome sequence of Corynebacterium casei LMG S-19264T (=DSM 44701T), isolated from a smear-ripened cheese.</title>
        <authorList>
            <consortium name="US DOE Joint Genome Institute (JGI-PGF)"/>
            <person name="Walter F."/>
            <person name="Albersmeier A."/>
            <person name="Kalinowski J."/>
            <person name="Ruckert C."/>
        </authorList>
    </citation>
    <scope>NUCLEOTIDE SEQUENCE</scope>
    <source>
        <strain evidence="8">CGMCC 1.6333</strain>
    </source>
</reference>
<protein>
    <recommendedName>
        <fullName evidence="3">ATP-dependent RecD2 DNA helicase</fullName>
        <ecNumber evidence="3">5.6.2.3</ecNumber>
    </recommendedName>
    <alternativeName>
        <fullName evidence="3">DNA 5'-3' helicase subunit RecD2</fullName>
    </alternativeName>
</protein>
<dbReference type="InterPro" id="IPR027785">
    <property type="entry name" value="UvrD-like_helicase_C"/>
</dbReference>